<proteinExistence type="inferred from homology"/>
<evidence type="ECO:0000256" key="2">
    <source>
        <dbReference type="ARBA" id="ARBA00023015"/>
    </source>
</evidence>
<dbReference type="AlphaFoldDB" id="A0A7I7XVV2"/>
<dbReference type="InterPro" id="IPR005650">
    <property type="entry name" value="BlaI_family"/>
</dbReference>
<dbReference type="GO" id="GO:0045892">
    <property type="term" value="P:negative regulation of DNA-templated transcription"/>
    <property type="evidence" value="ECO:0007669"/>
    <property type="project" value="InterPro"/>
</dbReference>
<comment type="similarity">
    <text evidence="1">Belongs to the BlaI transcriptional regulatory family.</text>
</comment>
<keyword evidence="4" id="KW-0804">Transcription</keyword>
<gene>
    <name evidence="5" type="ORF">MCNF_20030</name>
</gene>
<accession>A0A7I7XVV2</accession>
<dbReference type="InterPro" id="IPR036390">
    <property type="entry name" value="WH_DNA-bd_sf"/>
</dbReference>
<evidence type="ECO:0000313" key="5">
    <source>
        <dbReference type="EMBL" id="BBZ33398.1"/>
    </source>
</evidence>
<dbReference type="SUPFAM" id="SSF46785">
    <property type="entry name" value="Winged helix' DNA-binding domain"/>
    <property type="match status" value="1"/>
</dbReference>
<sequence length="126" mass="13657">MRREPGALESAVVGVLSDQAPMTVEQVRAALGEELAYTTVMTALVRLTQKGLVERVRAGRAHRYSLVVAADELPAFQAALRMRRELDSRAGRADVLANFVAGLGPEDEAVLRQLLDDSASDDSRSH</sequence>
<dbReference type="Pfam" id="PF03965">
    <property type="entry name" value="Penicillinase_R"/>
    <property type="match status" value="1"/>
</dbReference>
<keyword evidence="6" id="KW-1185">Reference proteome</keyword>
<reference evidence="5" key="1">
    <citation type="journal article" date="2019" name="Emerg. Microbes Infect.">
        <title>Comprehensive subspecies identification of 175 nontuberculous mycobacteria species based on 7547 genomic profiles.</title>
        <authorList>
            <person name="Matsumoto Y."/>
            <person name="Kinjo T."/>
            <person name="Motooka D."/>
            <person name="Nabeya D."/>
            <person name="Jung N."/>
            <person name="Uechi K."/>
            <person name="Horii T."/>
            <person name="Iida T."/>
            <person name="Fujita J."/>
            <person name="Nakamura S."/>
        </authorList>
    </citation>
    <scope>NUCLEOTIDE SEQUENCE [LARGE SCALE GENOMIC DNA]</scope>
    <source>
        <strain evidence="5">JCM 13671</strain>
    </source>
</reference>
<evidence type="ECO:0000256" key="4">
    <source>
        <dbReference type="ARBA" id="ARBA00023163"/>
    </source>
</evidence>
<reference evidence="5" key="2">
    <citation type="submission" date="2020-02" db="EMBL/GenBank/DDBJ databases">
        <authorList>
            <person name="Matsumoto Y."/>
            <person name="Motooka D."/>
            <person name="Nakamura S."/>
        </authorList>
    </citation>
    <scope>NUCLEOTIDE SEQUENCE</scope>
    <source>
        <strain evidence="5">JCM 13671</strain>
    </source>
</reference>
<dbReference type="OrthoDB" id="9813987at2"/>
<dbReference type="EMBL" id="AP022612">
    <property type="protein sequence ID" value="BBZ33398.1"/>
    <property type="molecule type" value="Genomic_DNA"/>
</dbReference>
<dbReference type="Proteomes" id="UP000466931">
    <property type="component" value="Chromosome"/>
</dbReference>
<keyword evidence="3" id="KW-0238">DNA-binding</keyword>
<dbReference type="InterPro" id="IPR036388">
    <property type="entry name" value="WH-like_DNA-bd_sf"/>
</dbReference>
<evidence type="ECO:0000256" key="3">
    <source>
        <dbReference type="ARBA" id="ARBA00023125"/>
    </source>
</evidence>
<organism evidence="5 6">
    <name type="scientific">Mycolicibacterium confluentis</name>
    <dbReference type="NCBI Taxonomy" id="28047"/>
    <lineage>
        <taxon>Bacteria</taxon>
        <taxon>Bacillati</taxon>
        <taxon>Actinomycetota</taxon>
        <taxon>Actinomycetes</taxon>
        <taxon>Mycobacteriales</taxon>
        <taxon>Mycobacteriaceae</taxon>
        <taxon>Mycolicibacterium</taxon>
    </lineage>
</organism>
<evidence type="ECO:0000256" key="1">
    <source>
        <dbReference type="ARBA" id="ARBA00011046"/>
    </source>
</evidence>
<dbReference type="GO" id="GO:0003677">
    <property type="term" value="F:DNA binding"/>
    <property type="evidence" value="ECO:0007669"/>
    <property type="project" value="UniProtKB-KW"/>
</dbReference>
<name>A0A7I7XVV2_9MYCO</name>
<dbReference type="Gene3D" id="1.10.10.10">
    <property type="entry name" value="Winged helix-like DNA-binding domain superfamily/Winged helix DNA-binding domain"/>
    <property type="match status" value="1"/>
</dbReference>
<evidence type="ECO:0008006" key="7">
    <source>
        <dbReference type="Google" id="ProtNLM"/>
    </source>
</evidence>
<dbReference type="RefSeq" id="WP_085153398.1">
    <property type="nucleotide sequence ID" value="NZ_AP022612.1"/>
</dbReference>
<evidence type="ECO:0000313" key="6">
    <source>
        <dbReference type="Proteomes" id="UP000466931"/>
    </source>
</evidence>
<protein>
    <recommendedName>
        <fullName evidence="7">Penicillinase repressor</fullName>
    </recommendedName>
</protein>
<keyword evidence="2" id="KW-0805">Transcription regulation</keyword>